<dbReference type="OrthoDB" id="7182479at2"/>
<dbReference type="Proteomes" id="UP000286268">
    <property type="component" value="Chromosome"/>
</dbReference>
<dbReference type="EMBL" id="CP025746">
    <property type="protein sequence ID" value="QAA33529.1"/>
    <property type="molecule type" value="Genomic_DNA"/>
</dbReference>
<dbReference type="AlphaFoldDB" id="A0A410DWR3"/>
<evidence type="ECO:0000313" key="3">
    <source>
        <dbReference type="Proteomes" id="UP000286268"/>
    </source>
</evidence>
<gene>
    <name evidence="2" type="ORF">C1I91_18795</name>
</gene>
<dbReference type="KEGG" id="cmah:C1I91_18795"/>
<evidence type="ECO:0000256" key="1">
    <source>
        <dbReference type="SAM" id="Coils"/>
    </source>
</evidence>
<organism evidence="2 3">
    <name type="scientific">Clostridium manihotivorum</name>
    <dbReference type="NCBI Taxonomy" id="2320868"/>
    <lineage>
        <taxon>Bacteria</taxon>
        <taxon>Bacillati</taxon>
        <taxon>Bacillota</taxon>
        <taxon>Clostridia</taxon>
        <taxon>Eubacteriales</taxon>
        <taxon>Clostridiaceae</taxon>
        <taxon>Clostridium</taxon>
    </lineage>
</organism>
<protein>
    <submittedName>
        <fullName evidence="2">Uncharacterized protein</fullName>
    </submittedName>
</protein>
<feature type="coiled-coil region" evidence="1">
    <location>
        <begin position="22"/>
        <end position="52"/>
    </location>
</feature>
<sequence>MKDFLIDSNTVYEKGMQGYTALTIIEENLNRLEELLKEASNEINKHDELNRMYYQSLESDIQYLRDYKNKYQSFIGGTYNVNGDGGFVGEYKDTVDDPYYKQKEALLDKLGDLKLEDITVDNKLGITTNVQAFVGHTTTIKDKVNIRDILGFGNISNNIKKQYEDSKALIEKYNEGLNTYNEADYPSLLPGFAKKLWYNLTKKKEKTIDNYDDYLDTIIKSGDFNFETEGEKKLSIGLDFIPVLGIEKMTLEGLLGEDLVSGRDLNGLERMLSVAPAGIGAIAKVKNAIKLGEIGGKVEGSISFGMNGGGQLEDILNKLKKSKAEEDMVAKEAVTIDKGGSKADIIIDGLKVIDGKVNGKIPLDDFKKIRAKSIQNINSDTITLGKYKPTVNPDGTLDWTIPGKDSYTVMANDTTYFSLGNDWDVIKSKYDITDKDMFDLFNVPALDDAIKAGKEIRFSHDPRAYGDCALADEWNYIMRMCGYTDLIKRGDFWYGVK</sequence>
<keyword evidence="3" id="KW-1185">Reference proteome</keyword>
<name>A0A410DWR3_9CLOT</name>
<dbReference type="RefSeq" id="WP_128214249.1">
    <property type="nucleotide sequence ID" value="NZ_CP025746.1"/>
</dbReference>
<proteinExistence type="predicted"/>
<accession>A0A410DWR3</accession>
<keyword evidence="1" id="KW-0175">Coiled coil</keyword>
<evidence type="ECO:0000313" key="2">
    <source>
        <dbReference type="EMBL" id="QAA33529.1"/>
    </source>
</evidence>
<reference evidence="2 3" key="1">
    <citation type="submission" date="2018-01" db="EMBL/GenBank/DDBJ databases">
        <title>Genome Sequencing and Assembly of Anaerobacter polyendosporus strain CT4.</title>
        <authorList>
            <person name="Tachaapaikoon C."/>
            <person name="Sutheeworapong S."/>
            <person name="Jenjaroenpun P."/>
            <person name="Wongsurawat T."/>
            <person name="Nookeaw I."/>
            <person name="Cheawchanlertfa P."/>
            <person name="Kosugi A."/>
            <person name="Cheevadhanarak S."/>
            <person name="Ratanakhanokchai K."/>
        </authorList>
    </citation>
    <scope>NUCLEOTIDE SEQUENCE [LARGE SCALE GENOMIC DNA]</scope>
    <source>
        <strain evidence="2 3">CT4</strain>
    </source>
</reference>